<evidence type="ECO:0000256" key="3">
    <source>
        <dbReference type="ARBA" id="ARBA00023002"/>
    </source>
</evidence>
<dbReference type="InterPro" id="IPR003710">
    <property type="entry name" value="ApbA"/>
</dbReference>
<dbReference type="Gene3D" id="3.40.50.720">
    <property type="entry name" value="NAD(P)-binding Rossmann-like Domain"/>
    <property type="match status" value="1"/>
</dbReference>
<dbReference type="InterPro" id="IPR013328">
    <property type="entry name" value="6PGD_dom2"/>
</dbReference>
<sequence length="332" mass="36922">MTKASKYLIFGGGAVGSVFAWRLQKGGANVSVICRSNYEAVRDNGFKINSVKHGPGVFIPDNVYSTASEAVSNNQVYDFILVCSKSLPNIVNPAELVAPSVLNKKTVLVLMQNGIGIEQYFEEKFPQNPIVPVTVYVDSFQTELGHISHGNTSKLEYGIYKSEHADNEYNKLILEQFEHDLLAGDVESVILKNLQRARWSKVIWNATFGPVSVVAGKYNARELIRDPLANQLVRNAMKELIELSDVVTGEKTTELPPDEYISGIMHFTDNRKNAVVPSMLVDFQNKRPMEHQVIVKNPIDVANKLGIKVPVMETLYALLVLLEKKSLGSDKE</sequence>
<dbReference type="OrthoDB" id="3609at2759"/>
<accession>A0A2T9YBY0</accession>
<evidence type="ECO:0000259" key="6">
    <source>
        <dbReference type="Pfam" id="PF08546"/>
    </source>
</evidence>
<keyword evidence="2 4" id="KW-0521">NADP</keyword>
<dbReference type="SUPFAM" id="SSF51735">
    <property type="entry name" value="NAD(P)-binding Rossmann-fold domains"/>
    <property type="match status" value="1"/>
</dbReference>
<dbReference type="Pfam" id="PF08546">
    <property type="entry name" value="ApbA_C"/>
    <property type="match status" value="1"/>
</dbReference>
<dbReference type="GO" id="GO:0005737">
    <property type="term" value="C:cytoplasm"/>
    <property type="evidence" value="ECO:0007669"/>
    <property type="project" value="TreeGrafter"/>
</dbReference>
<comment type="catalytic activity">
    <reaction evidence="4">
        <text>(R)-pantoate + NADP(+) = 2-dehydropantoate + NADPH + H(+)</text>
        <dbReference type="Rhea" id="RHEA:16233"/>
        <dbReference type="ChEBI" id="CHEBI:11561"/>
        <dbReference type="ChEBI" id="CHEBI:15378"/>
        <dbReference type="ChEBI" id="CHEBI:15980"/>
        <dbReference type="ChEBI" id="CHEBI:57783"/>
        <dbReference type="ChEBI" id="CHEBI:58349"/>
        <dbReference type="EC" id="1.1.1.169"/>
    </reaction>
</comment>
<reference evidence="7 8" key="1">
    <citation type="journal article" date="2018" name="MBio">
        <title>Comparative Genomics Reveals the Core Gene Toolbox for the Fungus-Insect Symbiosis.</title>
        <authorList>
            <person name="Wang Y."/>
            <person name="Stata M."/>
            <person name="Wang W."/>
            <person name="Stajich J.E."/>
            <person name="White M.M."/>
            <person name="Moncalvo J.M."/>
        </authorList>
    </citation>
    <scope>NUCLEOTIDE SEQUENCE [LARGE SCALE GENOMIC DNA]</scope>
    <source>
        <strain evidence="7 8">SC-DP-2</strain>
    </source>
</reference>
<dbReference type="NCBIfam" id="TIGR00745">
    <property type="entry name" value="apbA_panE"/>
    <property type="match status" value="1"/>
</dbReference>
<gene>
    <name evidence="7" type="ORF">BB560_006268</name>
</gene>
<dbReference type="PANTHER" id="PTHR21708:SF26">
    <property type="entry name" value="2-DEHYDROPANTOATE 2-REDUCTASE"/>
    <property type="match status" value="1"/>
</dbReference>
<dbReference type="GO" id="GO:0015940">
    <property type="term" value="P:pantothenate biosynthetic process"/>
    <property type="evidence" value="ECO:0007669"/>
    <property type="project" value="InterPro"/>
</dbReference>
<dbReference type="InterPro" id="IPR036291">
    <property type="entry name" value="NAD(P)-bd_dom_sf"/>
</dbReference>
<keyword evidence="8" id="KW-1185">Reference proteome</keyword>
<dbReference type="SUPFAM" id="SSF48179">
    <property type="entry name" value="6-phosphogluconate dehydrogenase C-terminal domain-like"/>
    <property type="match status" value="1"/>
</dbReference>
<proteinExistence type="inferred from homology"/>
<dbReference type="AlphaFoldDB" id="A0A2T9YBY0"/>
<evidence type="ECO:0000313" key="8">
    <source>
        <dbReference type="Proteomes" id="UP000245609"/>
    </source>
</evidence>
<comment type="caution">
    <text evidence="7">The sequence shown here is derived from an EMBL/GenBank/DDBJ whole genome shotgun (WGS) entry which is preliminary data.</text>
</comment>
<feature type="domain" description="Ketopantoate reductase N-terminal" evidence="5">
    <location>
        <begin position="8"/>
        <end position="160"/>
    </location>
</feature>
<dbReference type="GO" id="GO:0008677">
    <property type="term" value="F:2-dehydropantoate 2-reductase activity"/>
    <property type="evidence" value="ECO:0007669"/>
    <property type="project" value="UniProtKB-EC"/>
</dbReference>
<comment type="function">
    <text evidence="4">Catalyzes the NADPH-dependent reduction of ketopantoate into pantoic acid.</text>
</comment>
<evidence type="ECO:0000313" key="7">
    <source>
        <dbReference type="EMBL" id="PVU89819.1"/>
    </source>
</evidence>
<dbReference type="EC" id="1.1.1.169" evidence="4"/>
<dbReference type="STRING" id="133381.A0A2T9YBY0"/>
<comment type="similarity">
    <text evidence="1 4">Belongs to the ketopantoate reductase family.</text>
</comment>
<keyword evidence="3 4" id="KW-0560">Oxidoreductase</keyword>
<feature type="domain" description="Ketopantoate reductase C-terminal" evidence="6">
    <location>
        <begin position="193"/>
        <end position="320"/>
    </location>
</feature>
<dbReference type="InterPro" id="IPR013332">
    <property type="entry name" value="KPR_N"/>
</dbReference>
<dbReference type="Pfam" id="PF02558">
    <property type="entry name" value="ApbA"/>
    <property type="match status" value="1"/>
</dbReference>
<evidence type="ECO:0000259" key="5">
    <source>
        <dbReference type="Pfam" id="PF02558"/>
    </source>
</evidence>
<dbReference type="InterPro" id="IPR051402">
    <property type="entry name" value="KPR-Related"/>
</dbReference>
<protein>
    <recommendedName>
        <fullName evidence="4">2-dehydropantoate 2-reductase</fullName>
        <ecNumber evidence="4">1.1.1.169</ecNumber>
    </recommendedName>
    <alternativeName>
        <fullName evidence="4">Ketopantoate reductase</fullName>
    </alternativeName>
</protein>
<organism evidence="7 8">
    <name type="scientific">Smittium megazygosporum</name>
    <dbReference type="NCBI Taxonomy" id="133381"/>
    <lineage>
        <taxon>Eukaryota</taxon>
        <taxon>Fungi</taxon>
        <taxon>Fungi incertae sedis</taxon>
        <taxon>Zoopagomycota</taxon>
        <taxon>Kickxellomycotina</taxon>
        <taxon>Harpellomycetes</taxon>
        <taxon>Harpellales</taxon>
        <taxon>Legeriomycetaceae</taxon>
        <taxon>Smittium</taxon>
    </lineage>
</organism>
<dbReference type="InterPro" id="IPR013752">
    <property type="entry name" value="KPA_reductase"/>
</dbReference>
<dbReference type="Gene3D" id="1.10.1040.10">
    <property type="entry name" value="N-(1-d-carboxylethyl)-l-norvaline Dehydrogenase, domain 2"/>
    <property type="match status" value="1"/>
</dbReference>
<evidence type="ECO:0000256" key="2">
    <source>
        <dbReference type="ARBA" id="ARBA00022857"/>
    </source>
</evidence>
<dbReference type="PANTHER" id="PTHR21708">
    <property type="entry name" value="PROBABLE 2-DEHYDROPANTOATE 2-REDUCTASE"/>
    <property type="match status" value="1"/>
</dbReference>
<dbReference type="FunFam" id="1.10.1040.10:FF:000017">
    <property type="entry name" value="2-dehydropantoate 2-reductase"/>
    <property type="match status" value="1"/>
</dbReference>
<dbReference type="InterPro" id="IPR008927">
    <property type="entry name" value="6-PGluconate_DH-like_C_sf"/>
</dbReference>
<dbReference type="EMBL" id="MBFS01003016">
    <property type="protein sequence ID" value="PVU89819.1"/>
    <property type="molecule type" value="Genomic_DNA"/>
</dbReference>
<name>A0A2T9YBY0_9FUNG</name>
<evidence type="ECO:0000256" key="1">
    <source>
        <dbReference type="ARBA" id="ARBA00007870"/>
    </source>
</evidence>
<dbReference type="Proteomes" id="UP000245609">
    <property type="component" value="Unassembled WGS sequence"/>
</dbReference>
<evidence type="ECO:0000256" key="4">
    <source>
        <dbReference type="RuleBase" id="RU362068"/>
    </source>
</evidence>